<evidence type="ECO:0000313" key="13">
    <source>
        <dbReference type="EMBL" id="HFM96703.1"/>
    </source>
</evidence>
<dbReference type="GO" id="GO:0005524">
    <property type="term" value="F:ATP binding"/>
    <property type="evidence" value="ECO:0007669"/>
    <property type="project" value="UniProtKB-UniRule"/>
</dbReference>
<dbReference type="GO" id="GO:0044205">
    <property type="term" value="P:'de novo' UMP biosynthetic process"/>
    <property type="evidence" value="ECO:0007669"/>
    <property type="project" value="UniProtKB-UniRule"/>
</dbReference>
<comment type="pathway">
    <text evidence="1 11">Pyrimidine metabolism; UMP biosynthesis via de novo pathway; (S)-dihydroorotate from bicarbonate: step 1/3.</text>
</comment>
<evidence type="ECO:0000256" key="2">
    <source>
        <dbReference type="ARBA" id="ARBA00005077"/>
    </source>
</evidence>
<dbReference type="PANTHER" id="PTHR43418:SF7">
    <property type="entry name" value="CARBAMOYL-PHOSPHATE SYNTHASE SMALL CHAIN"/>
    <property type="match status" value="1"/>
</dbReference>
<dbReference type="EC" id="6.3.5.5" evidence="11"/>
<dbReference type="SUPFAM" id="SSF52317">
    <property type="entry name" value="Class I glutamine amidotransferase-like"/>
    <property type="match status" value="1"/>
</dbReference>
<feature type="binding site" evidence="11">
    <location>
        <position position="246"/>
    </location>
    <ligand>
        <name>L-glutamine</name>
        <dbReference type="ChEBI" id="CHEBI:58359"/>
    </ligand>
</feature>
<keyword evidence="7 11" id="KW-0315">Glutamine amidotransferase</keyword>
<dbReference type="FunFam" id="3.50.30.20:FF:000001">
    <property type="entry name" value="Carbamoyl-phosphate synthase small chain"/>
    <property type="match status" value="1"/>
</dbReference>
<comment type="function">
    <text evidence="11">Small subunit of the glutamine-dependent carbamoyl phosphate synthetase (CPSase). CPSase catalyzes the formation of carbamoyl phosphate from the ammonia moiety of glutamine, carbonate, and phosphate donated by ATP, constituting the first step of 2 biosynthetic pathways, one leading to arginine and/or urea and the other to pyrimidine nucleotides. The small subunit (glutamine amidotransferase) binds and cleaves glutamine to supply the large subunit with the substrate ammonia.</text>
</comment>
<keyword evidence="8 11" id="KW-0665">Pyrimidine biosynthesis</keyword>
<feature type="binding site" evidence="11">
    <location>
        <position position="314"/>
    </location>
    <ligand>
        <name>L-glutamine</name>
        <dbReference type="ChEBI" id="CHEBI:58359"/>
    </ligand>
</feature>
<dbReference type="InterPro" id="IPR029062">
    <property type="entry name" value="Class_I_gatase-like"/>
</dbReference>
<dbReference type="InterPro" id="IPR036480">
    <property type="entry name" value="CarbP_synth_ssu_N_sf"/>
</dbReference>
<feature type="binding site" evidence="11">
    <location>
        <position position="244"/>
    </location>
    <ligand>
        <name>L-glutamine</name>
        <dbReference type="ChEBI" id="CHEBI:58359"/>
    </ligand>
</feature>
<evidence type="ECO:0000256" key="8">
    <source>
        <dbReference type="ARBA" id="ARBA00022975"/>
    </source>
</evidence>
<evidence type="ECO:0000256" key="10">
    <source>
        <dbReference type="ARBA" id="ARBA00049285"/>
    </source>
</evidence>
<feature type="active site" evidence="11">
    <location>
        <position position="355"/>
    </location>
</feature>
<keyword evidence="11" id="KW-0028">Amino-acid biosynthesis</keyword>
<dbReference type="CDD" id="cd01744">
    <property type="entry name" value="GATase1_CPSase"/>
    <property type="match status" value="1"/>
</dbReference>
<dbReference type="UniPathway" id="UPA00070">
    <property type="reaction ID" value="UER00115"/>
</dbReference>
<feature type="binding site" evidence="11">
    <location>
        <position position="315"/>
    </location>
    <ligand>
        <name>L-glutamine</name>
        <dbReference type="ChEBI" id="CHEBI:58359"/>
    </ligand>
</feature>
<feature type="active site" evidence="11">
    <location>
        <position position="357"/>
    </location>
</feature>
<dbReference type="InterPro" id="IPR050472">
    <property type="entry name" value="Anth_synth/Amidotransfase"/>
</dbReference>
<keyword evidence="11" id="KW-0055">Arginine biosynthesis</keyword>
<accession>A0A7C3KC31</accession>
<dbReference type="Pfam" id="PF00117">
    <property type="entry name" value="GATase"/>
    <property type="match status" value="1"/>
</dbReference>
<comment type="subunit">
    <text evidence="11">Composed of two chains; the small (or glutamine) chain promotes the hydrolysis of glutamine to ammonia, which is used by the large (or ammonia) chain to synthesize carbamoyl phosphate. Tetramer of heterodimers (alpha,beta)4.</text>
</comment>
<evidence type="ECO:0000259" key="12">
    <source>
        <dbReference type="SMART" id="SM01097"/>
    </source>
</evidence>
<evidence type="ECO:0000256" key="9">
    <source>
        <dbReference type="ARBA" id="ARBA00048816"/>
    </source>
</evidence>
<comment type="catalytic activity">
    <reaction evidence="9 11">
        <text>hydrogencarbonate + L-glutamine + 2 ATP + H2O = carbamoyl phosphate + L-glutamate + 2 ADP + phosphate + 2 H(+)</text>
        <dbReference type="Rhea" id="RHEA:18633"/>
        <dbReference type="ChEBI" id="CHEBI:15377"/>
        <dbReference type="ChEBI" id="CHEBI:15378"/>
        <dbReference type="ChEBI" id="CHEBI:17544"/>
        <dbReference type="ChEBI" id="CHEBI:29985"/>
        <dbReference type="ChEBI" id="CHEBI:30616"/>
        <dbReference type="ChEBI" id="CHEBI:43474"/>
        <dbReference type="ChEBI" id="CHEBI:58228"/>
        <dbReference type="ChEBI" id="CHEBI:58359"/>
        <dbReference type="ChEBI" id="CHEBI:456216"/>
        <dbReference type="EC" id="6.3.5.5"/>
    </reaction>
</comment>
<evidence type="ECO:0000256" key="1">
    <source>
        <dbReference type="ARBA" id="ARBA00004812"/>
    </source>
</evidence>
<dbReference type="NCBIfam" id="NF009475">
    <property type="entry name" value="PRK12838.1"/>
    <property type="match status" value="1"/>
</dbReference>
<comment type="caution">
    <text evidence="13">The sequence shown here is derived from an EMBL/GenBank/DDBJ whole genome shotgun (WGS) entry which is preliminary data.</text>
</comment>
<dbReference type="InterPro" id="IPR006274">
    <property type="entry name" value="CarbamoylP_synth_ssu"/>
</dbReference>
<comment type="pathway">
    <text evidence="2 11">Amino-acid biosynthesis; L-arginine biosynthesis; carbamoyl phosphate from bicarbonate: step 1/1.</text>
</comment>
<dbReference type="UniPathway" id="UPA00068">
    <property type="reaction ID" value="UER00171"/>
</dbReference>
<evidence type="ECO:0000256" key="4">
    <source>
        <dbReference type="ARBA" id="ARBA00022598"/>
    </source>
</evidence>
<proteinExistence type="inferred from homology"/>
<evidence type="ECO:0000256" key="11">
    <source>
        <dbReference type="HAMAP-Rule" id="MF_01209"/>
    </source>
</evidence>
<comment type="catalytic activity">
    <reaction evidence="10 11">
        <text>L-glutamine + H2O = L-glutamate + NH4(+)</text>
        <dbReference type="Rhea" id="RHEA:15889"/>
        <dbReference type="ChEBI" id="CHEBI:15377"/>
        <dbReference type="ChEBI" id="CHEBI:28938"/>
        <dbReference type="ChEBI" id="CHEBI:29985"/>
        <dbReference type="ChEBI" id="CHEBI:58359"/>
    </reaction>
</comment>
<dbReference type="InterPro" id="IPR002474">
    <property type="entry name" value="CarbamoylP_synth_ssu_N"/>
</dbReference>
<evidence type="ECO:0000256" key="6">
    <source>
        <dbReference type="ARBA" id="ARBA00022840"/>
    </source>
</evidence>
<dbReference type="GO" id="GO:0006541">
    <property type="term" value="P:glutamine metabolic process"/>
    <property type="evidence" value="ECO:0007669"/>
    <property type="project" value="InterPro"/>
</dbReference>
<dbReference type="GO" id="GO:0006526">
    <property type="term" value="P:L-arginine biosynthetic process"/>
    <property type="evidence" value="ECO:0007669"/>
    <property type="project" value="UniProtKB-UniRule"/>
</dbReference>
<keyword evidence="6 11" id="KW-0067">ATP-binding</keyword>
<dbReference type="PRINTS" id="PR00099">
    <property type="entry name" value="CPSGATASE"/>
</dbReference>
<sequence length="387" mass="42265">MVLAATQPALLVLADGTAFKGWSFGATGTTIGEVVFNTGMTGYQEVLTDPSYRGQIVTFTYPELGNTGVNPDDEESGQPQVRGAIARNICFKPSNWRSTQSLPDYLKQHKVIAIFGIDTRALTRRLRSVGAMNGGISTEILDPVELHQRVQDAPSMAGLNLVKEVTTSTIYEWSDTTDPDWQYGSPGRSPDETPLTVVAVDFGIKRNILRRLASYGCRVIVVPANTPPEEILKYNPDGIFLSNGPGDPAANVEGIETTKALLKSQKPMFGICMGHQILGLSMGAETFKLKFGHRGLNQPCGLSQQVEITSQNHGFAITAESLEQTQVEITHLNLNDRTVAGLRHKSLPIFSVQYHPEASPGPHDADYLFEKFIEQMYAARQQANSAN</sequence>
<name>A0A7C3KC31_9CYAN</name>
<keyword evidence="5 11" id="KW-0547">Nucleotide-binding</keyword>
<dbReference type="Gene3D" id="3.50.30.20">
    <property type="entry name" value="Carbamoyl-phosphate synthase small subunit, N-terminal domain"/>
    <property type="match status" value="1"/>
</dbReference>
<feature type="region of interest" description="CPSase" evidence="11">
    <location>
        <begin position="1"/>
        <end position="188"/>
    </location>
</feature>
<dbReference type="PRINTS" id="PR00096">
    <property type="entry name" value="GATASE"/>
</dbReference>
<feature type="binding site" evidence="11">
    <location>
        <position position="312"/>
    </location>
    <ligand>
        <name>L-glutamine</name>
        <dbReference type="ChEBI" id="CHEBI:58359"/>
    </ligand>
</feature>
<dbReference type="EMBL" id="DSRU01000039">
    <property type="protein sequence ID" value="HFM96703.1"/>
    <property type="molecule type" value="Genomic_DNA"/>
</dbReference>
<dbReference type="PRINTS" id="PR00097">
    <property type="entry name" value="ANTSNTHASEII"/>
</dbReference>
<evidence type="ECO:0000256" key="3">
    <source>
        <dbReference type="ARBA" id="ARBA00007800"/>
    </source>
</evidence>
<reference evidence="13" key="1">
    <citation type="journal article" date="2020" name="mSystems">
        <title>Genome- and Community-Level Interaction Insights into Carbon Utilization and Element Cycling Functions of Hydrothermarchaeota in Hydrothermal Sediment.</title>
        <authorList>
            <person name="Zhou Z."/>
            <person name="Liu Y."/>
            <person name="Xu W."/>
            <person name="Pan J."/>
            <person name="Luo Z.H."/>
            <person name="Li M."/>
        </authorList>
    </citation>
    <scope>NUCLEOTIDE SEQUENCE [LARGE SCALE GENOMIC DNA]</scope>
    <source>
        <strain evidence="13">SpSt-418</strain>
    </source>
</reference>
<feature type="binding site" evidence="11">
    <location>
        <position position="273"/>
    </location>
    <ligand>
        <name>L-glutamine</name>
        <dbReference type="ChEBI" id="CHEBI:58359"/>
    </ligand>
</feature>
<gene>
    <name evidence="11 13" type="primary">carA</name>
    <name evidence="13" type="ORF">ENR64_02855</name>
</gene>
<dbReference type="HAMAP" id="MF_01209">
    <property type="entry name" value="CPSase_S_chain"/>
    <property type="match status" value="1"/>
</dbReference>
<dbReference type="PANTHER" id="PTHR43418">
    <property type="entry name" value="MULTIFUNCTIONAL TRYPTOPHAN BIOSYNTHESIS PROTEIN-RELATED"/>
    <property type="match status" value="1"/>
</dbReference>
<feature type="active site" description="Nucleophile" evidence="11">
    <location>
        <position position="272"/>
    </location>
</feature>
<dbReference type="InterPro" id="IPR035686">
    <property type="entry name" value="CPSase_GATase1"/>
</dbReference>
<protein>
    <recommendedName>
        <fullName evidence="11">Carbamoyl phosphate synthase small chain</fullName>
        <ecNumber evidence="11">6.3.5.5</ecNumber>
    </recommendedName>
    <alternativeName>
        <fullName evidence="11">Carbamoyl phosphate synthetase glutamine chain</fullName>
    </alternativeName>
</protein>
<dbReference type="SUPFAM" id="SSF52021">
    <property type="entry name" value="Carbamoyl phosphate synthetase, small subunit N-terminal domain"/>
    <property type="match status" value="1"/>
</dbReference>
<feature type="binding site" evidence="11">
    <location>
        <position position="276"/>
    </location>
    <ligand>
        <name>L-glutamine</name>
        <dbReference type="ChEBI" id="CHEBI:58359"/>
    </ligand>
</feature>
<feature type="binding site" evidence="11">
    <location>
        <position position="51"/>
    </location>
    <ligand>
        <name>L-glutamine</name>
        <dbReference type="ChEBI" id="CHEBI:58359"/>
    </ligand>
</feature>
<comment type="similarity">
    <text evidence="3 11">Belongs to the CarA family.</text>
</comment>
<dbReference type="GO" id="GO:0004088">
    <property type="term" value="F:carbamoyl-phosphate synthase (glutamine-hydrolyzing) activity"/>
    <property type="evidence" value="ECO:0007669"/>
    <property type="project" value="UniProtKB-UniRule"/>
</dbReference>
<feature type="domain" description="Carbamoyl-phosphate synthase small subunit N-terminal" evidence="12">
    <location>
        <begin position="7"/>
        <end position="137"/>
    </location>
</feature>
<dbReference type="PROSITE" id="PS51273">
    <property type="entry name" value="GATASE_TYPE_1"/>
    <property type="match status" value="1"/>
</dbReference>
<organism evidence="13">
    <name type="scientific">Oscillatoriales cyanobacterium SpSt-418</name>
    <dbReference type="NCBI Taxonomy" id="2282169"/>
    <lineage>
        <taxon>Bacteria</taxon>
        <taxon>Bacillati</taxon>
        <taxon>Cyanobacteriota</taxon>
        <taxon>Cyanophyceae</taxon>
        <taxon>Oscillatoriophycideae</taxon>
        <taxon>Oscillatoriales</taxon>
    </lineage>
</organism>
<dbReference type="InterPro" id="IPR017926">
    <property type="entry name" value="GATASE"/>
</dbReference>
<evidence type="ECO:0000256" key="5">
    <source>
        <dbReference type="ARBA" id="ARBA00022741"/>
    </source>
</evidence>
<dbReference type="GO" id="GO:0006207">
    <property type="term" value="P:'de novo' pyrimidine nucleobase biosynthetic process"/>
    <property type="evidence" value="ECO:0007669"/>
    <property type="project" value="InterPro"/>
</dbReference>
<keyword evidence="4 11" id="KW-0436">Ligase</keyword>
<dbReference type="Pfam" id="PF00988">
    <property type="entry name" value="CPSase_sm_chain"/>
    <property type="match status" value="1"/>
</dbReference>
<dbReference type="SMART" id="SM01097">
    <property type="entry name" value="CPSase_sm_chain"/>
    <property type="match status" value="1"/>
</dbReference>
<evidence type="ECO:0000256" key="7">
    <source>
        <dbReference type="ARBA" id="ARBA00022962"/>
    </source>
</evidence>
<dbReference type="AlphaFoldDB" id="A0A7C3KC31"/>
<dbReference type="NCBIfam" id="TIGR01368">
    <property type="entry name" value="CPSaseIIsmall"/>
    <property type="match status" value="1"/>
</dbReference>
<dbReference type="Gene3D" id="3.40.50.880">
    <property type="match status" value="1"/>
</dbReference>